<evidence type="ECO:0000259" key="1">
    <source>
        <dbReference type="Pfam" id="PF00266"/>
    </source>
</evidence>
<dbReference type="PANTHER" id="PTHR43586:SF21">
    <property type="entry name" value="PYRIDOXAL PHOSPHATE (PLP)-DEPENDENT ASPARTATE AMINOTRANSFERASE SUPERFAMILY"/>
    <property type="match status" value="1"/>
</dbReference>
<proteinExistence type="predicted"/>
<keyword evidence="2" id="KW-0808">Transferase</keyword>
<dbReference type="InterPro" id="IPR015421">
    <property type="entry name" value="PyrdxlP-dep_Trfase_major"/>
</dbReference>
<dbReference type="Gene3D" id="3.40.640.10">
    <property type="entry name" value="Type I PLP-dependent aspartate aminotransferase-like (Major domain)"/>
    <property type="match status" value="1"/>
</dbReference>
<accession>A0A2Z5JAM5</accession>
<gene>
    <name evidence="2" type="ORF">C5746_10250</name>
</gene>
<dbReference type="GeneID" id="95518868"/>
<reference evidence="2 3" key="1">
    <citation type="journal article" date="2018" name="Front. Microbiol.">
        <title>Genome Sequencing of Streptomyces atratus SCSIOZH16 and Activation Production of Nocardamine via Metabolic Engineering.</title>
        <authorList>
            <person name="Li Y."/>
            <person name="Zhang C."/>
            <person name="Liu C."/>
            <person name="Ju J."/>
            <person name="Ma J."/>
        </authorList>
    </citation>
    <scope>NUCLEOTIDE SEQUENCE [LARGE SCALE GENOMIC DNA]</scope>
    <source>
        <strain evidence="2 3">SCSIO_ZH16</strain>
    </source>
</reference>
<organism evidence="2 3">
    <name type="scientific">Streptomyces atratus</name>
    <dbReference type="NCBI Taxonomy" id="1893"/>
    <lineage>
        <taxon>Bacteria</taxon>
        <taxon>Bacillati</taxon>
        <taxon>Actinomycetota</taxon>
        <taxon>Actinomycetes</taxon>
        <taxon>Kitasatosporales</taxon>
        <taxon>Streptomycetaceae</taxon>
        <taxon>Streptomyces</taxon>
    </lineage>
</organism>
<dbReference type="Proteomes" id="UP000252698">
    <property type="component" value="Chromosome"/>
</dbReference>
<dbReference type="Pfam" id="PF00266">
    <property type="entry name" value="Aminotran_5"/>
    <property type="match status" value="1"/>
</dbReference>
<dbReference type="InterPro" id="IPR015424">
    <property type="entry name" value="PyrdxlP-dep_Trfase"/>
</dbReference>
<protein>
    <submittedName>
        <fullName evidence="2">Aminotransferase</fullName>
    </submittedName>
</protein>
<dbReference type="Gene3D" id="3.90.1150.10">
    <property type="entry name" value="Aspartate Aminotransferase, domain 1"/>
    <property type="match status" value="1"/>
</dbReference>
<dbReference type="EMBL" id="CP027306">
    <property type="protein sequence ID" value="AXE77243.1"/>
    <property type="molecule type" value="Genomic_DNA"/>
</dbReference>
<dbReference type="InterPro" id="IPR015422">
    <property type="entry name" value="PyrdxlP-dep_Trfase_small"/>
</dbReference>
<dbReference type="GO" id="GO:0008483">
    <property type="term" value="F:transaminase activity"/>
    <property type="evidence" value="ECO:0007669"/>
    <property type="project" value="UniProtKB-KW"/>
</dbReference>
<evidence type="ECO:0000313" key="2">
    <source>
        <dbReference type="EMBL" id="AXE77243.1"/>
    </source>
</evidence>
<evidence type="ECO:0000313" key="3">
    <source>
        <dbReference type="Proteomes" id="UP000252698"/>
    </source>
</evidence>
<dbReference type="PANTHER" id="PTHR43586">
    <property type="entry name" value="CYSTEINE DESULFURASE"/>
    <property type="match status" value="1"/>
</dbReference>
<keyword evidence="2" id="KW-0032">Aminotransferase</keyword>
<dbReference type="InterPro" id="IPR000192">
    <property type="entry name" value="Aminotrans_V_dom"/>
</dbReference>
<sequence length="353" mass="36496">METTSLSRTVDDEFASQTTYLDTSSCGLLPRRTVDAVKALAESIATGSRSGAGDFESVDAARAGFARLAGVDADRVATGSSVAVHVGLIAASLPAGAEVLAPEGEFSSVVSPFAVRGDLKMRYVPLDGLADAVRPGTDLVAFSSVQSADGRIADLDAVRAAAAAHGARTLLDATQSAGWLPLDAGAYDYTVTGGFKFLLCPRGASFLTVTEDAQRTLPPAFAAWVASDDPWNSTYGPVGRLSPTARRYDEPPAFLSYHGAEHSLALLGEVGIDTIHAHATGLAARMRAGLAGLGHEVVPTESTIVAVPGLGGREPELARAGVMVSNRAGSLRAAFHLYNTEADVDRALDVLSS</sequence>
<dbReference type="KEGG" id="sata:C5746_10250"/>
<dbReference type="RefSeq" id="WP_114243878.1">
    <property type="nucleotide sequence ID" value="NZ_CP027306.1"/>
</dbReference>
<dbReference type="AlphaFoldDB" id="A0A2Z5JAM5"/>
<dbReference type="SUPFAM" id="SSF53383">
    <property type="entry name" value="PLP-dependent transferases"/>
    <property type="match status" value="1"/>
</dbReference>
<feature type="domain" description="Aminotransferase class V" evidence="1">
    <location>
        <begin position="20"/>
        <end position="346"/>
    </location>
</feature>
<name>A0A2Z5JAM5_STRAR</name>